<organism evidence="1 2">
    <name type="scientific">Rickettsia rhipicephali str. Ect</name>
    <dbReference type="NCBI Taxonomy" id="1359199"/>
    <lineage>
        <taxon>Bacteria</taxon>
        <taxon>Pseudomonadati</taxon>
        <taxon>Pseudomonadota</taxon>
        <taxon>Alphaproteobacteria</taxon>
        <taxon>Rickettsiales</taxon>
        <taxon>Rickettsiaceae</taxon>
        <taxon>Rickettsieae</taxon>
        <taxon>Rickettsia</taxon>
        <taxon>spotted fever group</taxon>
    </lineage>
</organism>
<evidence type="ECO:0000313" key="1">
    <source>
        <dbReference type="EMBL" id="KJV78905.1"/>
    </source>
</evidence>
<protein>
    <submittedName>
        <fullName evidence="1">Uncharacterized protein</fullName>
    </submittedName>
</protein>
<accession>A0A0F3PEW8</accession>
<gene>
    <name evidence="1" type="ORF">RMAECT_1381</name>
</gene>
<name>A0A0F3PEW8_RICRH</name>
<dbReference type="RefSeq" id="WP_231564326.1">
    <property type="nucleotide sequence ID" value="NZ_LAOC01000001.1"/>
</dbReference>
<reference evidence="1 2" key="1">
    <citation type="submission" date="2015-01" db="EMBL/GenBank/DDBJ databases">
        <title>Genome Sequencing of Rickettsiales.</title>
        <authorList>
            <person name="Daugherty S.C."/>
            <person name="Su Q."/>
            <person name="Abolude K."/>
            <person name="Beier-Sexton M."/>
            <person name="Carlyon J.A."/>
            <person name="Carter R."/>
            <person name="Day N.P."/>
            <person name="Dumler S.J."/>
            <person name="Dyachenko V."/>
            <person name="Godinez A."/>
            <person name="Kurtti T.J."/>
            <person name="Lichay M."/>
            <person name="Mullins K.E."/>
            <person name="Ott S."/>
            <person name="Pappas-Brown V."/>
            <person name="Paris D.H."/>
            <person name="Patel P."/>
            <person name="Richards A.L."/>
            <person name="Sadzewicz L."/>
            <person name="Sears K."/>
            <person name="Seidman D."/>
            <person name="Sengamalay N."/>
            <person name="Stenos J."/>
            <person name="Tallon L.J."/>
            <person name="Vincent G."/>
            <person name="Fraser C.M."/>
            <person name="Munderloh U."/>
            <person name="Dunning-Hotopp J.C."/>
        </authorList>
    </citation>
    <scope>NUCLEOTIDE SEQUENCE [LARGE SCALE GENOMIC DNA]</scope>
    <source>
        <strain evidence="1 2">Ect</strain>
    </source>
</reference>
<proteinExistence type="predicted"/>
<dbReference type="EMBL" id="LAOC01000001">
    <property type="protein sequence ID" value="KJV78905.1"/>
    <property type="molecule type" value="Genomic_DNA"/>
</dbReference>
<dbReference type="Proteomes" id="UP000033591">
    <property type="component" value="Unassembled WGS sequence"/>
</dbReference>
<dbReference type="PATRIC" id="fig|1359199.3.peg.1363"/>
<dbReference type="AlphaFoldDB" id="A0A0F3PEW8"/>
<sequence length="59" mass="6885">MKENAVEIKINAGKRILTDKIYENTRKELLINFDYETNHKEAEVFINGHHLEICPTEGL</sequence>
<comment type="caution">
    <text evidence="1">The sequence shown here is derived from an EMBL/GenBank/DDBJ whole genome shotgun (WGS) entry which is preliminary data.</text>
</comment>
<evidence type="ECO:0000313" key="2">
    <source>
        <dbReference type="Proteomes" id="UP000033591"/>
    </source>
</evidence>